<evidence type="ECO:0000313" key="5">
    <source>
        <dbReference type="EMBL" id="KAJ1920541.1"/>
    </source>
</evidence>
<dbReference type="InterPro" id="IPR015943">
    <property type="entry name" value="WD40/YVTN_repeat-like_dom_sf"/>
</dbReference>
<dbReference type="PANTHER" id="PTHR44472">
    <property type="entry name" value="DDB1- AND CUL4-ASSOCIATED FACTOR 4-RELATED"/>
    <property type="match status" value="1"/>
</dbReference>
<dbReference type="PANTHER" id="PTHR44472:SF1">
    <property type="entry name" value="DDB1 AND CUL4 ASSOCIATED FACTOR 4"/>
    <property type="match status" value="1"/>
</dbReference>
<dbReference type="InterPro" id="IPR052254">
    <property type="entry name" value="CUL4-DDB1_E3_ligase_receptor"/>
</dbReference>
<dbReference type="PROSITE" id="PS00678">
    <property type="entry name" value="WD_REPEATS_1"/>
    <property type="match status" value="1"/>
</dbReference>
<dbReference type="AlphaFoldDB" id="A0A9W8A8P2"/>
<keyword evidence="2" id="KW-0677">Repeat</keyword>
<feature type="repeat" description="WD" evidence="3">
    <location>
        <begin position="260"/>
        <end position="291"/>
    </location>
</feature>
<dbReference type="InterPro" id="IPR036322">
    <property type="entry name" value="WD40_repeat_dom_sf"/>
</dbReference>
<keyword evidence="1 3" id="KW-0853">WD repeat</keyword>
<dbReference type="OrthoDB" id="128867at2759"/>
<sequence length="391" mass="43150">MCTTLRLRARSTPKRIPTMQHGSYSQTIMDHTLAATLRYKSRLSPTDQIFNSAGGNPTITCMELFEDWNILVVANEAGFLSLIDLYDTDDDVTRSSHIVPIFTGTRDTKSDTLAVTSDELQPCIVYSGCRDGGVRLFDIRVAPLSQSSRNGLFGNGSFLEENAGYKQRTSYKQRYGGPAHNSAISKLVNWGDHCLITSSLDNSICHWDIRMPSIPTIEYMPDLEPAAKFKEFSKRKYEAGSRCVCKYAGHINESTFGLGMAINSSKTVLAAGGEDGGVRMWDVNSGRLLSRTEPKEAASHRNKQLSGSTATTAADNTAQKNSRGNQGHLIDDLAFPSCQRAGLSANAQLVRSLVFYEPDQRYCTIREPESLRSVIEYGLLVSRGSEIAMYH</sequence>
<dbReference type="Pfam" id="PF00400">
    <property type="entry name" value="WD40"/>
    <property type="match status" value="1"/>
</dbReference>
<dbReference type="PROSITE" id="PS50082">
    <property type="entry name" value="WD_REPEATS_2"/>
    <property type="match status" value="1"/>
</dbReference>
<name>A0A9W8A8P2_9FUNG</name>
<dbReference type="Gene3D" id="2.130.10.10">
    <property type="entry name" value="YVTN repeat-like/Quinoprotein amine dehydrogenase"/>
    <property type="match status" value="1"/>
</dbReference>
<dbReference type="InterPro" id="IPR019775">
    <property type="entry name" value="WD40_repeat_CS"/>
</dbReference>
<dbReference type="SMART" id="SM00320">
    <property type="entry name" value="WD40"/>
    <property type="match status" value="4"/>
</dbReference>
<protein>
    <submittedName>
        <fullName evidence="5">DDB1- and CUL4-associated factor 4</fullName>
    </submittedName>
</protein>
<accession>A0A9W8A8P2</accession>
<evidence type="ECO:0000256" key="3">
    <source>
        <dbReference type="PROSITE-ProRule" id="PRU00221"/>
    </source>
</evidence>
<evidence type="ECO:0000256" key="1">
    <source>
        <dbReference type="ARBA" id="ARBA00022574"/>
    </source>
</evidence>
<evidence type="ECO:0000313" key="6">
    <source>
        <dbReference type="Proteomes" id="UP001150538"/>
    </source>
</evidence>
<gene>
    <name evidence="5" type="primary">DCAF4</name>
    <name evidence="5" type="ORF">H4219_001240</name>
</gene>
<proteinExistence type="predicted"/>
<dbReference type="Proteomes" id="UP001150538">
    <property type="component" value="Unassembled WGS sequence"/>
</dbReference>
<evidence type="ECO:0000256" key="4">
    <source>
        <dbReference type="SAM" id="MobiDB-lite"/>
    </source>
</evidence>
<organism evidence="5 6">
    <name type="scientific">Mycoemilia scoparia</name>
    <dbReference type="NCBI Taxonomy" id="417184"/>
    <lineage>
        <taxon>Eukaryota</taxon>
        <taxon>Fungi</taxon>
        <taxon>Fungi incertae sedis</taxon>
        <taxon>Zoopagomycota</taxon>
        <taxon>Kickxellomycotina</taxon>
        <taxon>Kickxellomycetes</taxon>
        <taxon>Kickxellales</taxon>
        <taxon>Kickxellaceae</taxon>
        <taxon>Mycoemilia</taxon>
    </lineage>
</organism>
<feature type="region of interest" description="Disordered" evidence="4">
    <location>
        <begin position="291"/>
        <end position="325"/>
    </location>
</feature>
<keyword evidence="6" id="KW-1185">Reference proteome</keyword>
<feature type="compositionally biased region" description="Polar residues" evidence="4">
    <location>
        <begin position="304"/>
        <end position="325"/>
    </location>
</feature>
<reference evidence="5" key="1">
    <citation type="submission" date="2022-07" db="EMBL/GenBank/DDBJ databases">
        <title>Phylogenomic reconstructions and comparative analyses of Kickxellomycotina fungi.</title>
        <authorList>
            <person name="Reynolds N.K."/>
            <person name="Stajich J.E."/>
            <person name="Barry K."/>
            <person name="Grigoriev I.V."/>
            <person name="Crous P."/>
            <person name="Smith M.E."/>
        </authorList>
    </citation>
    <scope>NUCLEOTIDE SEQUENCE</scope>
    <source>
        <strain evidence="5">NBRC 100468</strain>
    </source>
</reference>
<evidence type="ECO:0000256" key="2">
    <source>
        <dbReference type="ARBA" id="ARBA00022737"/>
    </source>
</evidence>
<dbReference type="SUPFAM" id="SSF50978">
    <property type="entry name" value="WD40 repeat-like"/>
    <property type="match status" value="1"/>
</dbReference>
<dbReference type="EMBL" id="JANBPU010000012">
    <property type="protein sequence ID" value="KAJ1920541.1"/>
    <property type="molecule type" value="Genomic_DNA"/>
</dbReference>
<dbReference type="InterPro" id="IPR001680">
    <property type="entry name" value="WD40_rpt"/>
</dbReference>
<comment type="caution">
    <text evidence="5">The sequence shown here is derived from an EMBL/GenBank/DDBJ whole genome shotgun (WGS) entry which is preliminary data.</text>
</comment>